<gene>
    <name evidence="3" type="ORF">CEPIT_LOCUS12391</name>
</gene>
<feature type="domain" description="DUF1985" evidence="2">
    <location>
        <begin position="7"/>
        <end position="160"/>
    </location>
</feature>
<keyword evidence="4" id="KW-1185">Reference proteome</keyword>
<protein>
    <recommendedName>
        <fullName evidence="2">DUF1985 domain-containing protein</fullName>
    </recommendedName>
</protein>
<dbReference type="InterPro" id="IPR015410">
    <property type="entry name" value="DUF1985"/>
</dbReference>
<evidence type="ECO:0000313" key="4">
    <source>
        <dbReference type="Proteomes" id="UP001152523"/>
    </source>
</evidence>
<feature type="region of interest" description="Disordered" evidence="1">
    <location>
        <begin position="42"/>
        <end position="68"/>
    </location>
</feature>
<dbReference type="EMBL" id="CAMAPF010000075">
    <property type="protein sequence ID" value="CAH9093154.1"/>
    <property type="molecule type" value="Genomic_DNA"/>
</dbReference>
<dbReference type="AlphaFoldDB" id="A0AAV0D628"/>
<dbReference type="Proteomes" id="UP001152523">
    <property type="component" value="Unassembled WGS sequence"/>
</dbReference>
<evidence type="ECO:0000313" key="3">
    <source>
        <dbReference type="EMBL" id="CAH9093154.1"/>
    </source>
</evidence>
<name>A0AAV0D628_9ASTE</name>
<feature type="compositionally biased region" description="Basic and acidic residues" evidence="1">
    <location>
        <begin position="56"/>
        <end position="66"/>
    </location>
</feature>
<dbReference type="PANTHER" id="PTHR48449:SF1">
    <property type="entry name" value="DUF1985 DOMAIN-CONTAINING PROTEIN"/>
    <property type="match status" value="1"/>
</dbReference>
<dbReference type="PANTHER" id="PTHR48449">
    <property type="entry name" value="DUF1985 DOMAIN-CONTAINING PROTEIN"/>
    <property type="match status" value="1"/>
</dbReference>
<sequence length="228" mass="25957">MLALHLVKEQPDDELWFAIGDTLYKFTYVDFCYISGLPNGVEPEPEAAGDEDSEQDVGHDSGHESAEEAEPVGALAQKYFGGKVDITHVTLKNRFKKLRFSTRADSMDAVKLASLYYIECVLLAKDNTTRINASSIRLVNDLEEFKKCPWSLRSYKILVKHMKDLMHDQPQKFKDKKQGNPKYKNAKLSLYGFPLVLQVWAYEEIPEVGNNFAKKVANHEVPLLNWTA</sequence>
<reference evidence="3" key="1">
    <citation type="submission" date="2022-07" db="EMBL/GenBank/DDBJ databases">
        <authorList>
            <person name="Macas J."/>
            <person name="Novak P."/>
            <person name="Neumann P."/>
        </authorList>
    </citation>
    <scope>NUCLEOTIDE SEQUENCE</scope>
</reference>
<accession>A0AAV0D628</accession>
<feature type="compositionally biased region" description="Acidic residues" evidence="1">
    <location>
        <begin position="43"/>
        <end position="55"/>
    </location>
</feature>
<comment type="caution">
    <text evidence="3">The sequence shown here is derived from an EMBL/GenBank/DDBJ whole genome shotgun (WGS) entry which is preliminary data.</text>
</comment>
<evidence type="ECO:0000256" key="1">
    <source>
        <dbReference type="SAM" id="MobiDB-lite"/>
    </source>
</evidence>
<feature type="non-terminal residue" evidence="3">
    <location>
        <position position="228"/>
    </location>
</feature>
<organism evidence="3 4">
    <name type="scientific">Cuscuta epithymum</name>
    <dbReference type="NCBI Taxonomy" id="186058"/>
    <lineage>
        <taxon>Eukaryota</taxon>
        <taxon>Viridiplantae</taxon>
        <taxon>Streptophyta</taxon>
        <taxon>Embryophyta</taxon>
        <taxon>Tracheophyta</taxon>
        <taxon>Spermatophyta</taxon>
        <taxon>Magnoliopsida</taxon>
        <taxon>eudicotyledons</taxon>
        <taxon>Gunneridae</taxon>
        <taxon>Pentapetalae</taxon>
        <taxon>asterids</taxon>
        <taxon>lamiids</taxon>
        <taxon>Solanales</taxon>
        <taxon>Convolvulaceae</taxon>
        <taxon>Cuscuteae</taxon>
        <taxon>Cuscuta</taxon>
        <taxon>Cuscuta subgen. Cuscuta</taxon>
    </lineage>
</organism>
<proteinExistence type="predicted"/>
<evidence type="ECO:0000259" key="2">
    <source>
        <dbReference type="Pfam" id="PF09331"/>
    </source>
</evidence>
<dbReference type="Pfam" id="PF09331">
    <property type="entry name" value="DUF1985"/>
    <property type="match status" value="1"/>
</dbReference>